<dbReference type="InterPro" id="IPR011047">
    <property type="entry name" value="Quinoprotein_ADH-like_sf"/>
</dbReference>
<keyword evidence="1" id="KW-1133">Transmembrane helix</keyword>
<dbReference type="Proteomes" id="UP000262621">
    <property type="component" value="Unassembled WGS sequence"/>
</dbReference>
<dbReference type="InterPro" id="IPR002372">
    <property type="entry name" value="PQQ_rpt_dom"/>
</dbReference>
<dbReference type="SUPFAM" id="SSF50998">
    <property type="entry name" value="Quinoprotein alcohol dehydrogenase-like"/>
    <property type="match status" value="1"/>
</dbReference>
<proteinExistence type="predicted"/>
<dbReference type="Pfam" id="PF13360">
    <property type="entry name" value="PQQ_2"/>
    <property type="match status" value="1"/>
</dbReference>
<dbReference type="InterPro" id="IPR018391">
    <property type="entry name" value="PQQ_b-propeller_rpt"/>
</dbReference>
<protein>
    <submittedName>
        <fullName evidence="3">Pyrrolo-quinoline quinone</fullName>
    </submittedName>
</protein>
<dbReference type="InterPro" id="IPR015943">
    <property type="entry name" value="WD40/YVTN_repeat-like_dom_sf"/>
</dbReference>
<evidence type="ECO:0000259" key="2">
    <source>
        <dbReference type="Pfam" id="PF13360"/>
    </source>
</evidence>
<dbReference type="RefSeq" id="WP_117229051.1">
    <property type="nucleotide sequence ID" value="NZ_CP061725.1"/>
</dbReference>
<gene>
    <name evidence="3" type="ORF">D0Q02_17450</name>
</gene>
<sequence>MGLTTGRRRIVAVVSAAVMVAVTAITAYRVLAPAEVSTTARGEYPAAADREAGVVGRLPVAPLIVDGRLRVYAAQRQVYADGPVDARHRGTPYWSFRRWPAEVSGVVADGTTVVSHWSDGKLVALDARTGQVAWQVDGPVPAEGWTARRTGAGAVWSPAGLFHAGDSPALVVSGPERLAAFAFDDGRQLWSTEVDGRCRTDVGTTSTGWFAVVDRCGGPVVVEFRDVRTGTPVDRWQPPGAAAEWRVTPVGCVTEGVRCGGLRVTGPGDDGGRGWLLVAGGPVAAAALDPTGAELNGEWVVRAAGGVVTGRSARDGEEIWRRADLGPVRIVATQTGRVHLITETNALITVDPATGAERSRFVLNVGADGVGWAPGAAYASGGYLALERLRRPPAPDADDQRYFLTSEPLVLAAT</sequence>
<keyword evidence="1" id="KW-0812">Transmembrane</keyword>
<comment type="caution">
    <text evidence="3">The sequence shown here is derived from an EMBL/GenBank/DDBJ whole genome shotgun (WGS) entry which is preliminary data.</text>
</comment>
<dbReference type="Gene3D" id="2.130.10.10">
    <property type="entry name" value="YVTN repeat-like/Quinoprotein amine dehydrogenase"/>
    <property type="match status" value="1"/>
</dbReference>
<dbReference type="SMART" id="SM00564">
    <property type="entry name" value="PQQ"/>
    <property type="match status" value="2"/>
</dbReference>
<evidence type="ECO:0000313" key="4">
    <source>
        <dbReference type="Proteomes" id="UP000262621"/>
    </source>
</evidence>
<keyword evidence="4" id="KW-1185">Reference proteome</keyword>
<name>A0A372FX03_9ACTN</name>
<dbReference type="OrthoDB" id="3336893at2"/>
<dbReference type="EMBL" id="QVFU01000018">
    <property type="protein sequence ID" value="RFS45218.1"/>
    <property type="molecule type" value="Genomic_DNA"/>
</dbReference>
<dbReference type="AlphaFoldDB" id="A0A372FX03"/>
<feature type="domain" description="Pyrrolo-quinoline quinone repeat" evidence="2">
    <location>
        <begin position="60"/>
        <end position="135"/>
    </location>
</feature>
<accession>A0A372FX03</accession>
<feature type="transmembrane region" description="Helical" evidence="1">
    <location>
        <begin position="12"/>
        <end position="31"/>
    </location>
</feature>
<reference evidence="3 4" key="1">
    <citation type="submission" date="2018-08" db="EMBL/GenBank/DDBJ databases">
        <title>Verrucosispora craniellae sp. nov., isolated from a marine sponge in the South China Sea.</title>
        <authorList>
            <person name="Li L."/>
            <person name="Lin H.W."/>
        </authorList>
    </citation>
    <scope>NUCLEOTIDE SEQUENCE [LARGE SCALE GENOMIC DNA]</scope>
    <source>
        <strain evidence="3 4">LHW63014</strain>
    </source>
</reference>
<evidence type="ECO:0000313" key="3">
    <source>
        <dbReference type="EMBL" id="RFS45218.1"/>
    </source>
</evidence>
<evidence type="ECO:0000256" key="1">
    <source>
        <dbReference type="SAM" id="Phobius"/>
    </source>
</evidence>
<keyword evidence="1" id="KW-0472">Membrane</keyword>
<organism evidence="3 4">
    <name type="scientific">Micromonospora craniellae</name>
    <dbReference type="NCBI Taxonomy" id="2294034"/>
    <lineage>
        <taxon>Bacteria</taxon>
        <taxon>Bacillati</taxon>
        <taxon>Actinomycetota</taxon>
        <taxon>Actinomycetes</taxon>
        <taxon>Micromonosporales</taxon>
        <taxon>Micromonosporaceae</taxon>
        <taxon>Micromonospora</taxon>
    </lineage>
</organism>